<comment type="caution">
    <text evidence="2">The sequence shown here is derived from an EMBL/GenBank/DDBJ whole genome shotgun (WGS) entry which is preliminary data.</text>
</comment>
<dbReference type="EMBL" id="JAGRRH010000002">
    <property type="protein sequence ID" value="KAG7373261.1"/>
    <property type="molecule type" value="Genomic_DNA"/>
</dbReference>
<dbReference type="AlphaFoldDB" id="A0A9K3M6Z9"/>
<evidence type="ECO:0000313" key="2">
    <source>
        <dbReference type="EMBL" id="KAG7373261.1"/>
    </source>
</evidence>
<evidence type="ECO:0000256" key="1">
    <source>
        <dbReference type="SAM" id="SignalP"/>
    </source>
</evidence>
<sequence>MKFALETFALAFLVSATNAQCTQSTSFEINSATKLSFAGYNPSVTRTLNTGVGNKVVLSGYRNEPVINEVDDGTIQISLGEPCDGSPIPNPEAPDLSEGSSAASMTKYVGWGLAALVGHKSALAGSTLAMSMTVGLLSSSPPTVMAQQDVISECELVPIEVEIYVDAMASEIVQMEYQTGEFEVCPPETMFWEHHPTVFGGYSGCVAELGLYPCASDAQGVTIDDGEFYAQSPVYWDGESCVETDFTISNRTFWILWGNPMDKYELNKRTGINPVVSFPFNRMPYATYEIGGDPMTSQDESNNARVMAKEVLEYIGAWTMEEMEDFSVTITEGAEQGMVHLFAAKAMEIAQTTCNRDINVLMEVPAYGYSTTDAAMIANQFASSFYNSSECECYATDSCKDPTVTVTMRGWLPNTPFPEATGGDGVVYAANSASPNSPWFESMVFPENPTGVIKTPQISDPNRRVCDGVYLWPMYLGARDFQIPKDEIPDCSAWSFSISKIYSAAARAGWIMYKKEPVSNHEAMVAAIDTSQTMTHGSLSEWTWHGQQQLFKAFMSKPLDDPTSWIGAYTEIMREKWDAILEGFADCPVVQLSNDYSGAYAWFVFQEPYLGVQDSSTPSFFRDVLGVYATTYSWGFRGATPSDFYGEGYGFNDFTRLQLYRDLAVYEEIGRRAKIVCADLDASVASNLVSVNQWVQVSTATRSRRLGEGYETFEDRKRHLKESVPSLTERQLHHLANGQVEGERTDAAIASCAPDYTTHCLFRSIGVFKPDDF</sequence>
<reference evidence="2" key="2">
    <citation type="submission" date="2021-04" db="EMBL/GenBank/DDBJ databases">
        <authorList>
            <person name="Podell S."/>
        </authorList>
    </citation>
    <scope>NUCLEOTIDE SEQUENCE</scope>
    <source>
        <strain evidence="2">Hildebrandi</strain>
    </source>
</reference>
<gene>
    <name evidence="2" type="ORF">IV203_033985</name>
</gene>
<protein>
    <submittedName>
        <fullName evidence="2">Uncharacterized protein</fullName>
    </submittedName>
</protein>
<reference evidence="2" key="1">
    <citation type="journal article" date="2021" name="Sci. Rep.">
        <title>Diploid genomic architecture of Nitzschia inconspicua, an elite biomass production diatom.</title>
        <authorList>
            <person name="Oliver A."/>
            <person name="Podell S."/>
            <person name="Pinowska A."/>
            <person name="Traller J.C."/>
            <person name="Smith S.R."/>
            <person name="McClure R."/>
            <person name="Beliaev A."/>
            <person name="Bohutskyi P."/>
            <person name="Hill E.A."/>
            <person name="Rabines A."/>
            <person name="Zheng H."/>
            <person name="Allen L.Z."/>
            <person name="Kuo A."/>
            <person name="Grigoriev I.V."/>
            <person name="Allen A.E."/>
            <person name="Hazlebeck D."/>
            <person name="Allen E.E."/>
        </authorList>
    </citation>
    <scope>NUCLEOTIDE SEQUENCE</scope>
    <source>
        <strain evidence="2">Hildebrandi</strain>
    </source>
</reference>
<accession>A0A9K3M6Z9</accession>
<proteinExistence type="predicted"/>
<feature type="signal peptide" evidence="1">
    <location>
        <begin position="1"/>
        <end position="19"/>
    </location>
</feature>
<dbReference type="OrthoDB" id="40285at2759"/>
<organism evidence="2 3">
    <name type="scientific">Nitzschia inconspicua</name>
    <dbReference type="NCBI Taxonomy" id="303405"/>
    <lineage>
        <taxon>Eukaryota</taxon>
        <taxon>Sar</taxon>
        <taxon>Stramenopiles</taxon>
        <taxon>Ochrophyta</taxon>
        <taxon>Bacillariophyta</taxon>
        <taxon>Bacillariophyceae</taxon>
        <taxon>Bacillariophycidae</taxon>
        <taxon>Bacillariales</taxon>
        <taxon>Bacillariaceae</taxon>
        <taxon>Nitzschia</taxon>
    </lineage>
</organism>
<name>A0A9K3M6Z9_9STRA</name>
<keyword evidence="1" id="KW-0732">Signal</keyword>
<keyword evidence="3" id="KW-1185">Reference proteome</keyword>
<evidence type="ECO:0000313" key="3">
    <source>
        <dbReference type="Proteomes" id="UP000693970"/>
    </source>
</evidence>
<dbReference type="Proteomes" id="UP000693970">
    <property type="component" value="Unassembled WGS sequence"/>
</dbReference>
<feature type="chain" id="PRO_5039897176" evidence="1">
    <location>
        <begin position="20"/>
        <end position="773"/>
    </location>
</feature>